<evidence type="ECO:0000313" key="3">
    <source>
        <dbReference type="Proteomes" id="UP000261174"/>
    </source>
</evidence>
<keyword evidence="1" id="KW-0472">Membrane</keyword>
<feature type="transmembrane region" description="Helical" evidence="1">
    <location>
        <begin position="41"/>
        <end position="64"/>
    </location>
</feature>
<proteinExistence type="predicted"/>
<reference evidence="2 3" key="1">
    <citation type="submission" date="2018-08" db="EMBL/GenBank/DDBJ databases">
        <title>Chitinophaga sp. K20C18050901, a novel bacterium isolated from forest soil.</title>
        <authorList>
            <person name="Wang C."/>
        </authorList>
    </citation>
    <scope>NUCLEOTIDE SEQUENCE [LARGE SCALE GENOMIC DNA]</scope>
    <source>
        <strain evidence="2 3">K20C18050901</strain>
    </source>
</reference>
<dbReference type="OrthoDB" id="118637at2"/>
<name>A0A3E1P0V9_9BACT</name>
<accession>A0A3E1P0V9</accession>
<feature type="transmembrane region" description="Helical" evidence="1">
    <location>
        <begin position="12"/>
        <end position="35"/>
    </location>
</feature>
<gene>
    <name evidence="2" type="ORF">DXN04_17525</name>
</gene>
<dbReference type="EMBL" id="QTJV01000006">
    <property type="protein sequence ID" value="RFM33760.1"/>
    <property type="molecule type" value="Genomic_DNA"/>
</dbReference>
<evidence type="ECO:0000313" key="2">
    <source>
        <dbReference type="EMBL" id="RFM33760.1"/>
    </source>
</evidence>
<dbReference type="Proteomes" id="UP000261174">
    <property type="component" value="Unassembled WGS sequence"/>
</dbReference>
<keyword evidence="1" id="KW-1133">Transmembrane helix</keyword>
<keyword evidence="1" id="KW-0812">Transmembrane</keyword>
<sequence length="116" mass="13095">MSLFNAAAAKNFLRIIAITLVPVCVALLYHLLFSFNTLDDLYGVMTVGFLFGVPMGLGALAIFLSRGHFKLSTPFNFYAGLWAKWIMQDIQDTILQVLKTRCEKNRDVPEDTSRFD</sequence>
<dbReference type="AlphaFoldDB" id="A0A3E1P0V9"/>
<keyword evidence="3" id="KW-1185">Reference proteome</keyword>
<comment type="caution">
    <text evidence="2">The sequence shown here is derived from an EMBL/GenBank/DDBJ whole genome shotgun (WGS) entry which is preliminary data.</text>
</comment>
<protein>
    <submittedName>
        <fullName evidence="2">Uncharacterized protein</fullName>
    </submittedName>
</protein>
<evidence type="ECO:0000256" key="1">
    <source>
        <dbReference type="SAM" id="Phobius"/>
    </source>
</evidence>
<dbReference type="RefSeq" id="WP_116854682.1">
    <property type="nucleotide sequence ID" value="NZ_QTJV01000006.1"/>
</dbReference>
<organism evidence="2 3">
    <name type="scientific">Chitinophaga silvisoli</name>
    <dbReference type="NCBI Taxonomy" id="2291814"/>
    <lineage>
        <taxon>Bacteria</taxon>
        <taxon>Pseudomonadati</taxon>
        <taxon>Bacteroidota</taxon>
        <taxon>Chitinophagia</taxon>
        <taxon>Chitinophagales</taxon>
        <taxon>Chitinophagaceae</taxon>
        <taxon>Chitinophaga</taxon>
    </lineage>
</organism>